<dbReference type="PANTHER" id="PTHR30143:SF0">
    <property type="entry name" value="2-KETO-4-PENTENOATE HYDRATASE"/>
    <property type="match status" value="1"/>
</dbReference>
<reference evidence="3 4" key="1">
    <citation type="submission" date="2019-04" db="EMBL/GenBank/DDBJ databases">
        <authorList>
            <person name="Li J."/>
        </authorList>
    </citation>
    <scope>NUCLEOTIDE SEQUENCE [LARGE SCALE GENOMIC DNA]</scope>
    <source>
        <strain evidence="3 4">KCTC 42687</strain>
    </source>
</reference>
<dbReference type="InterPro" id="IPR011234">
    <property type="entry name" value="Fumarylacetoacetase-like_C"/>
</dbReference>
<dbReference type="AlphaFoldDB" id="A0A4V5MV26"/>
<dbReference type="PANTHER" id="PTHR30143">
    <property type="entry name" value="ACID HYDRATASE"/>
    <property type="match status" value="1"/>
</dbReference>
<dbReference type="InterPro" id="IPR050772">
    <property type="entry name" value="Hydratase-Decarb/MhpD_sf"/>
</dbReference>
<accession>A0A4V5MV26</accession>
<feature type="domain" description="Fumarylacetoacetase-like C-terminal" evidence="2">
    <location>
        <begin position="74"/>
        <end position="220"/>
    </location>
</feature>
<dbReference type="Proteomes" id="UP000309747">
    <property type="component" value="Unassembled WGS sequence"/>
</dbReference>
<keyword evidence="4" id="KW-1185">Reference proteome</keyword>
<organism evidence="3 4">
    <name type="scientific">Paracoccus gahaiensis</name>
    <dbReference type="NCBI Taxonomy" id="1706839"/>
    <lineage>
        <taxon>Bacteria</taxon>
        <taxon>Pseudomonadati</taxon>
        <taxon>Pseudomonadota</taxon>
        <taxon>Alphaproteobacteria</taxon>
        <taxon>Rhodobacterales</taxon>
        <taxon>Paracoccaceae</taxon>
        <taxon>Paracoccus</taxon>
    </lineage>
</organism>
<name>A0A4V5MV26_9RHOB</name>
<dbReference type="Pfam" id="PF01557">
    <property type="entry name" value="FAA_hydrolase"/>
    <property type="match status" value="1"/>
</dbReference>
<proteinExistence type="predicted"/>
<gene>
    <name evidence="3" type="ORF">FA743_14455</name>
</gene>
<sequence>MTQPFLDTARLLATARKAHRPIVSGSIVTVPTDFDQAYALQNAMITHDGGAGGWKVLAGGADVPQTSPLPRDRFYADGARIACPLAYLAEAEVAVELSADLPARDTPWPPAEIAARIRNVRPAIELCSSALSDRDQAVPMLRLGDTQNNAAVITGAAVAVEGLPDLSALVIGLQVDDRQDSVATGASWDQILTTLAWLAGHAAARGLPLTAGDIVITGARIKLPMTGDARRVSADLGPLGTVSVNLG</sequence>
<dbReference type="EMBL" id="SUNI01000015">
    <property type="protein sequence ID" value="TJZ90598.1"/>
    <property type="molecule type" value="Genomic_DNA"/>
</dbReference>
<keyword evidence="1" id="KW-0456">Lyase</keyword>
<comment type="caution">
    <text evidence="3">The sequence shown here is derived from an EMBL/GenBank/DDBJ whole genome shotgun (WGS) entry which is preliminary data.</text>
</comment>
<protein>
    <recommendedName>
        <fullName evidence="2">Fumarylacetoacetase-like C-terminal domain-containing protein</fullName>
    </recommendedName>
</protein>
<dbReference type="GO" id="GO:0008684">
    <property type="term" value="F:2-oxopent-4-enoate hydratase activity"/>
    <property type="evidence" value="ECO:0007669"/>
    <property type="project" value="TreeGrafter"/>
</dbReference>
<dbReference type="SUPFAM" id="SSF56529">
    <property type="entry name" value="FAH"/>
    <property type="match status" value="1"/>
</dbReference>
<dbReference type="GO" id="GO:0005737">
    <property type="term" value="C:cytoplasm"/>
    <property type="evidence" value="ECO:0007669"/>
    <property type="project" value="TreeGrafter"/>
</dbReference>
<evidence type="ECO:0000256" key="1">
    <source>
        <dbReference type="ARBA" id="ARBA00023239"/>
    </source>
</evidence>
<dbReference type="Gene3D" id="3.90.850.10">
    <property type="entry name" value="Fumarylacetoacetase-like, C-terminal domain"/>
    <property type="match status" value="1"/>
</dbReference>
<dbReference type="RefSeq" id="WP_136886809.1">
    <property type="nucleotide sequence ID" value="NZ_SUNI01000015.1"/>
</dbReference>
<evidence type="ECO:0000259" key="2">
    <source>
        <dbReference type="Pfam" id="PF01557"/>
    </source>
</evidence>
<evidence type="ECO:0000313" key="3">
    <source>
        <dbReference type="EMBL" id="TJZ90598.1"/>
    </source>
</evidence>
<evidence type="ECO:0000313" key="4">
    <source>
        <dbReference type="Proteomes" id="UP000309747"/>
    </source>
</evidence>
<dbReference type="OrthoDB" id="7854191at2"/>
<dbReference type="InterPro" id="IPR036663">
    <property type="entry name" value="Fumarylacetoacetase_C_sf"/>
</dbReference>